<sequence>MKSRFDEKLMIAAFCGFLGVMSLLFFLLPKEKFSPLEKRYLSDAPVLNWENLSSGKFGSDVENYMADYIPGRSFFVGLNAYVDLLTGRQVSKDVYAAEGNRLVQAPVVWDEEQAQQNMQAINNFADKLGRRVDLMLAPSAGWAAQDSIVGFSDPYEDEDLIQRLYDLCGEDVRTIDLTGVIKAQEDPASLYYRTDHHWTTEGAYLAYETYMRLLGRDYRAKEDFTVETVPGFQGSTYSESALWLTPGEDIQLWHGSSNITVTNGENDQPHQGVFYKERLEEVDKYTVFLDGNHSTVRIVNPDAKEKGKLLVIRDSYSNCLGTLLAESYEEVVLVDLRYYKNPVSQLCAEENFTDVLVCYSMDNIMTDTNLVWLQ</sequence>
<keyword evidence="1" id="KW-1133">Transmembrane helix</keyword>
<evidence type="ECO:0000313" key="2">
    <source>
        <dbReference type="EMBL" id="HIQ67649.1"/>
    </source>
</evidence>
<accession>A0A9D0Z1X6</accession>
<protein>
    <recommendedName>
        <fullName evidence="4">AlgX/AlgJ SGNH hydrolase-like domain-containing protein</fullName>
    </recommendedName>
</protein>
<gene>
    <name evidence="2" type="ORF">IAB74_03960</name>
</gene>
<reference evidence="2" key="1">
    <citation type="submission" date="2020-10" db="EMBL/GenBank/DDBJ databases">
        <authorList>
            <person name="Gilroy R."/>
        </authorList>
    </citation>
    <scope>NUCLEOTIDE SEQUENCE</scope>
    <source>
        <strain evidence="2">13361</strain>
    </source>
</reference>
<keyword evidence="1" id="KW-0472">Membrane</keyword>
<dbReference type="InterPro" id="IPR025945">
    <property type="entry name" value="DHHW"/>
</dbReference>
<dbReference type="Pfam" id="PF14286">
    <property type="entry name" value="DHHW"/>
    <property type="match status" value="1"/>
</dbReference>
<evidence type="ECO:0000313" key="3">
    <source>
        <dbReference type="Proteomes" id="UP000886796"/>
    </source>
</evidence>
<dbReference type="EMBL" id="DVFK01000058">
    <property type="protein sequence ID" value="HIQ67649.1"/>
    <property type="molecule type" value="Genomic_DNA"/>
</dbReference>
<comment type="caution">
    <text evidence="2">The sequence shown here is derived from an EMBL/GenBank/DDBJ whole genome shotgun (WGS) entry which is preliminary data.</text>
</comment>
<organism evidence="2 3">
    <name type="scientific">Candidatus Faecousia excrementigallinarum</name>
    <dbReference type="NCBI Taxonomy" id="2840806"/>
    <lineage>
        <taxon>Bacteria</taxon>
        <taxon>Bacillati</taxon>
        <taxon>Bacillota</taxon>
        <taxon>Clostridia</taxon>
        <taxon>Eubacteriales</taxon>
        <taxon>Oscillospiraceae</taxon>
        <taxon>Faecousia</taxon>
    </lineage>
</organism>
<evidence type="ECO:0000256" key="1">
    <source>
        <dbReference type="SAM" id="Phobius"/>
    </source>
</evidence>
<name>A0A9D0Z1X6_9FIRM</name>
<feature type="transmembrane region" description="Helical" evidence="1">
    <location>
        <begin position="9"/>
        <end position="28"/>
    </location>
</feature>
<keyword evidence="1" id="KW-0812">Transmembrane</keyword>
<dbReference type="AlphaFoldDB" id="A0A9D0Z1X6"/>
<evidence type="ECO:0008006" key="4">
    <source>
        <dbReference type="Google" id="ProtNLM"/>
    </source>
</evidence>
<reference evidence="2" key="2">
    <citation type="journal article" date="2021" name="PeerJ">
        <title>Extensive microbial diversity within the chicken gut microbiome revealed by metagenomics and culture.</title>
        <authorList>
            <person name="Gilroy R."/>
            <person name="Ravi A."/>
            <person name="Getino M."/>
            <person name="Pursley I."/>
            <person name="Horton D.L."/>
            <person name="Alikhan N.F."/>
            <person name="Baker D."/>
            <person name="Gharbi K."/>
            <person name="Hall N."/>
            <person name="Watson M."/>
            <person name="Adriaenssens E.M."/>
            <person name="Foster-Nyarko E."/>
            <person name="Jarju S."/>
            <person name="Secka A."/>
            <person name="Antonio M."/>
            <person name="Oren A."/>
            <person name="Chaudhuri R.R."/>
            <person name="La Ragione R."/>
            <person name="Hildebrand F."/>
            <person name="Pallen M.J."/>
        </authorList>
    </citation>
    <scope>NUCLEOTIDE SEQUENCE</scope>
    <source>
        <strain evidence="2">13361</strain>
    </source>
</reference>
<dbReference type="Proteomes" id="UP000886796">
    <property type="component" value="Unassembled WGS sequence"/>
</dbReference>
<proteinExistence type="predicted"/>